<evidence type="ECO:0000256" key="3">
    <source>
        <dbReference type="ARBA" id="ARBA00022692"/>
    </source>
</evidence>
<evidence type="ECO:0000313" key="10">
    <source>
        <dbReference type="EMBL" id="PSB30861.1"/>
    </source>
</evidence>
<evidence type="ECO:0000256" key="9">
    <source>
        <dbReference type="PIRNR" id="PIRNR002869"/>
    </source>
</evidence>
<dbReference type="EMBL" id="PVWK01000047">
    <property type="protein sequence ID" value="PSB30861.1"/>
    <property type="molecule type" value="Genomic_DNA"/>
</dbReference>
<dbReference type="GO" id="GO:0009252">
    <property type="term" value="P:peptidoglycan biosynthetic process"/>
    <property type="evidence" value="ECO:0007669"/>
    <property type="project" value="UniProtKB-UniRule"/>
</dbReference>
<feature type="transmembrane region" description="Helical" evidence="8">
    <location>
        <begin position="285"/>
        <end position="306"/>
    </location>
</feature>
<keyword evidence="11" id="KW-1185">Reference proteome</keyword>
<evidence type="ECO:0000256" key="4">
    <source>
        <dbReference type="ARBA" id="ARBA00022960"/>
    </source>
</evidence>
<reference evidence="11" key="1">
    <citation type="submission" date="2018-02" db="EMBL/GenBank/DDBJ databases">
        <authorList>
            <person name="Moore K."/>
            <person name="Momper L."/>
        </authorList>
    </citation>
    <scope>NUCLEOTIDE SEQUENCE [LARGE SCALE GENOMIC DNA]</scope>
    <source>
        <strain evidence="11">ULC18</strain>
    </source>
</reference>
<keyword evidence="4 8" id="KW-0133">Cell shape</keyword>
<feature type="transmembrane region" description="Helical" evidence="8">
    <location>
        <begin position="443"/>
        <end position="465"/>
    </location>
</feature>
<evidence type="ECO:0000256" key="6">
    <source>
        <dbReference type="ARBA" id="ARBA00022989"/>
    </source>
</evidence>
<dbReference type="PIRSF" id="PIRSF002869">
    <property type="entry name" value="MviN"/>
    <property type="match status" value="1"/>
</dbReference>
<keyword evidence="8 9" id="KW-0961">Cell wall biogenesis/degradation</keyword>
<dbReference type="UniPathway" id="UPA00219"/>
<dbReference type="InterPro" id="IPR004268">
    <property type="entry name" value="MurJ"/>
</dbReference>
<dbReference type="Proteomes" id="UP000239576">
    <property type="component" value="Unassembled WGS sequence"/>
</dbReference>
<evidence type="ECO:0000256" key="2">
    <source>
        <dbReference type="ARBA" id="ARBA00022475"/>
    </source>
</evidence>
<dbReference type="PRINTS" id="PR01806">
    <property type="entry name" value="VIRFACTRMVIN"/>
</dbReference>
<feature type="transmembrane region" description="Helical" evidence="8">
    <location>
        <begin position="353"/>
        <end position="373"/>
    </location>
</feature>
<keyword evidence="5 8" id="KW-0573">Peptidoglycan synthesis</keyword>
<keyword evidence="8 9" id="KW-0813">Transport</keyword>
<comment type="caution">
    <text evidence="10">The sequence shown here is derived from an EMBL/GenBank/DDBJ whole genome shotgun (WGS) entry which is preliminary data.</text>
</comment>
<accession>A0A2T1EDT3</accession>
<keyword evidence="2 8" id="KW-1003">Cell membrane</keyword>
<keyword evidence="6 8" id="KW-1133">Transmembrane helix</keyword>
<evidence type="ECO:0000313" key="11">
    <source>
        <dbReference type="Proteomes" id="UP000239576"/>
    </source>
</evidence>
<dbReference type="GO" id="GO:0015648">
    <property type="term" value="F:lipid-linked peptidoglycan transporter activity"/>
    <property type="evidence" value="ECO:0007669"/>
    <property type="project" value="UniProtKB-UniRule"/>
</dbReference>
<feature type="transmembrane region" description="Helical" evidence="8">
    <location>
        <begin position="418"/>
        <end position="437"/>
    </location>
</feature>
<dbReference type="OrthoDB" id="9804143at2"/>
<feature type="transmembrane region" description="Helical" evidence="8">
    <location>
        <begin position="211"/>
        <end position="236"/>
    </location>
</feature>
<comment type="subcellular location">
    <subcellularLocation>
        <location evidence="1 8">Cell membrane</location>
        <topology evidence="1 8">Multi-pass membrane protein</topology>
    </subcellularLocation>
</comment>
<feature type="transmembrane region" description="Helical" evidence="8">
    <location>
        <begin position="91"/>
        <end position="112"/>
    </location>
</feature>
<evidence type="ECO:0000256" key="8">
    <source>
        <dbReference type="HAMAP-Rule" id="MF_02078"/>
    </source>
</evidence>
<comment type="function">
    <text evidence="8 9">Involved in peptidoglycan biosynthesis. Transports lipid-linked peptidoglycan precursors from the inner to the outer leaflet of the cytoplasmic membrane.</text>
</comment>
<feature type="transmembrane region" description="Helical" evidence="8">
    <location>
        <begin position="477"/>
        <end position="499"/>
    </location>
</feature>
<comment type="pathway">
    <text evidence="8">Cell wall biogenesis; peptidoglycan biosynthesis.</text>
</comment>
<dbReference type="PANTHER" id="PTHR43486:SF1">
    <property type="entry name" value="LIPID II FLIPPASE MURJ-RELATED"/>
    <property type="match status" value="1"/>
</dbReference>
<keyword evidence="7 8" id="KW-0472">Membrane</keyword>
<organism evidence="10 11">
    <name type="scientific">Stenomitos frigidus ULC18</name>
    <dbReference type="NCBI Taxonomy" id="2107698"/>
    <lineage>
        <taxon>Bacteria</taxon>
        <taxon>Bacillati</taxon>
        <taxon>Cyanobacteriota</taxon>
        <taxon>Cyanophyceae</taxon>
        <taxon>Leptolyngbyales</taxon>
        <taxon>Leptolyngbyaceae</taxon>
        <taxon>Stenomitos</taxon>
    </lineage>
</organism>
<dbReference type="GO" id="GO:0005886">
    <property type="term" value="C:plasma membrane"/>
    <property type="evidence" value="ECO:0007669"/>
    <property type="project" value="UniProtKB-SubCell"/>
</dbReference>
<feature type="transmembrane region" description="Helical" evidence="8">
    <location>
        <begin position="312"/>
        <end position="332"/>
    </location>
</feature>
<gene>
    <name evidence="10" type="primary">mviN</name>
    <name evidence="8" type="synonym">murJ</name>
    <name evidence="10" type="ORF">C7B82_08000</name>
</gene>
<dbReference type="RefSeq" id="WP_106255778.1">
    <property type="nucleotide sequence ID" value="NZ_CAWNSW010000090.1"/>
</dbReference>
<feature type="transmembrane region" description="Helical" evidence="8">
    <location>
        <begin position="12"/>
        <end position="31"/>
    </location>
</feature>
<sequence length="555" mass="59296">MTESNKPTRSLAKVAGIVAVATFISKIFGLVRQQAIAAAFGVGPAYGAYNFAYVIPGFLLILLGGINGPFHSAIVSVLAKRKQNEVAPIMESITTLVVGLLLLVTIGLVIFADPLVHLVAPGLYITQAQAAAQGTDAATFQVLQQTKEIAVQQFRIMAPMAVLAGLIGIGFGALNAADQYWLPSISPLFSSVTMLIGLSGLALYLGDKVALPQYAALGGAVLAWSTLAGAVLQWLVQLPAQWKSGIGGFRLRFNFRQPEVQEVIKIMVPATFSSGMMQINVWTDLFFASFIPNAAAAVSAMGYAGLLVLTPLGILSNAILVPLLPTFAKLAAPESWPELKVRIRQGLLTTAATMLPVSALMMALAFPLSRVVYERYAFKVEDSSLTASVLVAYASGMFFYLSRDVLVRVFYALEDGDTPFRISVVNIFLNAVLDFFLVKPLGAPGLVLATVSVNAISMVAMLWILNRRLGGLPLRSWFAPLIGLTIGSVIGGFTAWGTLQASQSILGQNGLLLLLFQLCLAGALGLGVFVLIATQLKIPEVNQVVDRLKQRLFRH</sequence>
<evidence type="ECO:0000256" key="5">
    <source>
        <dbReference type="ARBA" id="ARBA00022984"/>
    </source>
</evidence>
<feature type="transmembrane region" description="Helical" evidence="8">
    <location>
        <begin position="51"/>
        <end position="79"/>
    </location>
</feature>
<feature type="transmembrane region" description="Helical" evidence="8">
    <location>
        <begin position="385"/>
        <end position="406"/>
    </location>
</feature>
<feature type="transmembrane region" description="Helical" evidence="8">
    <location>
        <begin position="156"/>
        <end position="176"/>
    </location>
</feature>
<dbReference type="PANTHER" id="PTHR43486">
    <property type="entry name" value="LIPID II FLIPPASE MURJ-RELATED"/>
    <property type="match status" value="1"/>
</dbReference>
<reference evidence="10 11" key="2">
    <citation type="submission" date="2018-03" db="EMBL/GenBank/DDBJ databases">
        <title>The ancient ancestry and fast evolution of plastids.</title>
        <authorList>
            <person name="Moore K.R."/>
            <person name="Magnabosco C."/>
            <person name="Momper L."/>
            <person name="Gold D.A."/>
            <person name="Bosak T."/>
            <person name="Fournier G.P."/>
        </authorList>
    </citation>
    <scope>NUCLEOTIDE SEQUENCE [LARGE SCALE GENOMIC DNA]</scope>
    <source>
        <strain evidence="10 11">ULC18</strain>
    </source>
</reference>
<dbReference type="GO" id="GO:0008360">
    <property type="term" value="P:regulation of cell shape"/>
    <property type="evidence" value="ECO:0007669"/>
    <property type="project" value="UniProtKB-UniRule"/>
</dbReference>
<proteinExistence type="inferred from homology"/>
<dbReference type="CDD" id="cd13123">
    <property type="entry name" value="MATE_MurJ_like"/>
    <property type="match status" value="1"/>
</dbReference>
<keyword evidence="3 8" id="KW-0812">Transmembrane</keyword>
<dbReference type="AlphaFoldDB" id="A0A2T1EDT3"/>
<evidence type="ECO:0000256" key="7">
    <source>
        <dbReference type="ARBA" id="ARBA00023136"/>
    </source>
</evidence>
<feature type="transmembrane region" description="Helical" evidence="8">
    <location>
        <begin position="188"/>
        <end position="205"/>
    </location>
</feature>
<dbReference type="NCBIfam" id="TIGR01695">
    <property type="entry name" value="murJ_mviN"/>
    <property type="match status" value="1"/>
</dbReference>
<protein>
    <recommendedName>
        <fullName evidence="8">Probable lipid II flippase MurJ</fullName>
    </recommendedName>
</protein>
<dbReference type="Pfam" id="PF03023">
    <property type="entry name" value="MurJ"/>
    <property type="match status" value="1"/>
</dbReference>
<dbReference type="HAMAP" id="MF_02078">
    <property type="entry name" value="MurJ_MviN"/>
    <property type="match status" value="1"/>
</dbReference>
<evidence type="ECO:0000256" key="1">
    <source>
        <dbReference type="ARBA" id="ARBA00004651"/>
    </source>
</evidence>
<dbReference type="GO" id="GO:0071555">
    <property type="term" value="P:cell wall organization"/>
    <property type="evidence" value="ECO:0007669"/>
    <property type="project" value="UniProtKB-UniRule"/>
</dbReference>
<name>A0A2T1EDT3_9CYAN</name>
<comment type="similarity">
    <text evidence="8 9">Belongs to the MurJ/MviN family.</text>
</comment>
<feature type="transmembrane region" description="Helical" evidence="8">
    <location>
        <begin position="511"/>
        <end position="533"/>
    </location>
</feature>